<feature type="region of interest" description="Disordered" evidence="1">
    <location>
        <begin position="133"/>
        <end position="153"/>
    </location>
</feature>
<dbReference type="EMBL" id="OZ034814">
    <property type="protein sequence ID" value="CAL1360686.1"/>
    <property type="molecule type" value="Genomic_DNA"/>
</dbReference>
<accession>A0AAV2CX58</accession>
<organism evidence="2 3">
    <name type="scientific">Linum trigynum</name>
    <dbReference type="NCBI Taxonomy" id="586398"/>
    <lineage>
        <taxon>Eukaryota</taxon>
        <taxon>Viridiplantae</taxon>
        <taxon>Streptophyta</taxon>
        <taxon>Embryophyta</taxon>
        <taxon>Tracheophyta</taxon>
        <taxon>Spermatophyta</taxon>
        <taxon>Magnoliopsida</taxon>
        <taxon>eudicotyledons</taxon>
        <taxon>Gunneridae</taxon>
        <taxon>Pentapetalae</taxon>
        <taxon>rosids</taxon>
        <taxon>fabids</taxon>
        <taxon>Malpighiales</taxon>
        <taxon>Linaceae</taxon>
        <taxon>Linum</taxon>
    </lineage>
</organism>
<proteinExistence type="predicted"/>
<evidence type="ECO:0000256" key="1">
    <source>
        <dbReference type="SAM" id="MobiDB-lite"/>
    </source>
</evidence>
<keyword evidence="3" id="KW-1185">Reference proteome</keyword>
<dbReference type="Proteomes" id="UP001497516">
    <property type="component" value="Chromosome 10"/>
</dbReference>
<evidence type="ECO:0000313" key="3">
    <source>
        <dbReference type="Proteomes" id="UP001497516"/>
    </source>
</evidence>
<evidence type="ECO:0000313" key="2">
    <source>
        <dbReference type="EMBL" id="CAL1360686.1"/>
    </source>
</evidence>
<reference evidence="2 3" key="1">
    <citation type="submission" date="2024-04" db="EMBL/GenBank/DDBJ databases">
        <authorList>
            <person name="Fracassetti M."/>
        </authorList>
    </citation>
    <scope>NUCLEOTIDE SEQUENCE [LARGE SCALE GENOMIC DNA]</scope>
</reference>
<protein>
    <submittedName>
        <fullName evidence="2">Uncharacterized protein</fullName>
    </submittedName>
</protein>
<dbReference type="AlphaFoldDB" id="A0AAV2CX58"/>
<sequence length="176" mass="19914">MPIFTQHPGGEGYAPGTRSYEDVLPHLAMCCPSYPSPLRPLPPSYPSSSHHTPWPLYRSYSARDNHQDLESLAARARVAEATNSLIVVTHRCQDQRLQSCYHECFHPKEFDPRMVVYHPPYYLVEGDAKDNKGFTTIDQESPPAEIRQRCKQKQSSWVGLEQVKIEGDGDDSPTTS</sequence>
<name>A0AAV2CX58_9ROSI</name>
<gene>
    <name evidence="2" type="ORF">LTRI10_LOCUS8105</name>
</gene>